<organism evidence="9 10">
    <name type="scientific">Sellimonas intestinalis</name>
    <dbReference type="NCBI Taxonomy" id="1653434"/>
    <lineage>
        <taxon>Bacteria</taxon>
        <taxon>Bacillati</taxon>
        <taxon>Bacillota</taxon>
        <taxon>Clostridia</taxon>
        <taxon>Lachnospirales</taxon>
        <taxon>Lachnospiraceae</taxon>
        <taxon>Sellimonas</taxon>
    </lineage>
</organism>
<keyword evidence="4" id="KW-0732">Signal</keyword>
<accession>A0A3E3K5I5</accession>
<evidence type="ECO:0000313" key="10">
    <source>
        <dbReference type="Proteomes" id="UP000261080"/>
    </source>
</evidence>
<evidence type="ECO:0000256" key="3">
    <source>
        <dbReference type="ARBA" id="ARBA00022679"/>
    </source>
</evidence>
<sequence>MKKPAFPTAYFVGFMFAILVLILSLVNLFSGTKKISETENRELAQKPELTAEAVGNGSYAQQYQEYFNDQFVFRDSWIKLKTGFDRLLGKVEENGVYIGKSGYLIEKFDRPQQSVVNQTLKAMEKFQKSYKDIHHYVMIVPTASEILKDKLPALALTADQGSYIDQAYQTLTGAGLTTVDVESTFRKNTEQQLYYKTDHHWTTSAAYLAFQKFAELAELDTSALTYEKIPVTDQFQGTLSAKSGCRTGMKEKIDVFLPKKNENTTQEQVSSIVEYTDEQKKTGSFYNTDKLDQKNAYEVFFGGNHGLLKIKTPTTENKRLLVFKDSYANCFLPFLAPYYREIVVVDPRYYYGDIQELMDTEEINEVLYLYSADTFFADTSFAALTEE</sequence>
<comment type="caution">
    <text evidence="9">The sequence shown here is derived from an EMBL/GenBank/DDBJ whole genome shotgun (WGS) entry which is preliminary data.</text>
</comment>
<keyword evidence="10" id="KW-1185">Reference proteome</keyword>
<dbReference type="Pfam" id="PF16822">
    <property type="entry name" value="ALGX"/>
    <property type="match status" value="1"/>
</dbReference>
<feature type="domain" description="AlgX/AlgJ SGNH hydrolase-like" evidence="8">
    <location>
        <begin position="113"/>
        <end position="238"/>
    </location>
</feature>
<reference evidence="9 10" key="1">
    <citation type="submission" date="2018-08" db="EMBL/GenBank/DDBJ databases">
        <title>A genome reference for cultivated species of the human gut microbiota.</title>
        <authorList>
            <person name="Zou Y."/>
            <person name="Xue W."/>
            <person name="Luo G."/>
        </authorList>
    </citation>
    <scope>NUCLEOTIDE SEQUENCE [LARGE SCALE GENOMIC DNA]</scope>
    <source>
        <strain evidence="9 10">AF37-2AT</strain>
    </source>
</reference>
<gene>
    <name evidence="9" type="ORF">DW016_01300</name>
</gene>
<proteinExistence type="predicted"/>
<keyword evidence="5" id="KW-0574">Periplasm</keyword>
<dbReference type="RefSeq" id="WP_048621845.1">
    <property type="nucleotide sequence ID" value="NZ_BAABYU010000001.1"/>
</dbReference>
<protein>
    <recommendedName>
        <fullName evidence="8">AlgX/AlgJ SGNH hydrolase-like domain-containing protein</fullName>
    </recommendedName>
</protein>
<dbReference type="OrthoDB" id="175771at2"/>
<feature type="transmembrane region" description="Helical" evidence="7">
    <location>
        <begin position="6"/>
        <end position="29"/>
    </location>
</feature>
<comment type="subcellular location">
    <subcellularLocation>
        <location evidence="1">Periplasm</location>
    </subcellularLocation>
</comment>
<dbReference type="InterPro" id="IPR031811">
    <property type="entry name" value="ALGX/ALGJ_SGNH-like"/>
</dbReference>
<dbReference type="Proteomes" id="UP000261080">
    <property type="component" value="Unassembled WGS sequence"/>
</dbReference>
<evidence type="ECO:0000256" key="6">
    <source>
        <dbReference type="ARBA" id="ARBA00022841"/>
    </source>
</evidence>
<comment type="pathway">
    <text evidence="2">Glycan biosynthesis; alginate biosynthesis.</text>
</comment>
<keyword evidence="7" id="KW-0472">Membrane</keyword>
<name>A0A3E3K5I5_9FIRM</name>
<dbReference type="GeneID" id="97192810"/>
<keyword evidence="3" id="KW-0808">Transferase</keyword>
<evidence type="ECO:0000256" key="2">
    <source>
        <dbReference type="ARBA" id="ARBA00005182"/>
    </source>
</evidence>
<keyword evidence="7" id="KW-0812">Transmembrane</keyword>
<evidence type="ECO:0000256" key="5">
    <source>
        <dbReference type="ARBA" id="ARBA00022764"/>
    </source>
</evidence>
<evidence type="ECO:0000259" key="8">
    <source>
        <dbReference type="Pfam" id="PF16822"/>
    </source>
</evidence>
<keyword evidence="7" id="KW-1133">Transmembrane helix</keyword>
<dbReference type="EMBL" id="QVLX01000001">
    <property type="protein sequence ID" value="RGE89931.1"/>
    <property type="molecule type" value="Genomic_DNA"/>
</dbReference>
<evidence type="ECO:0000256" key="1">
    <source>
        <dbReference type="ARBA" id="ARBA00004418"/>
    </source>
</evidence>
<evidence type="ECO:0000256" key="4">
    <source>
        <dbReference type="ARBA" id="ARBA00022729"/>
    </source>
</evidence>
<keyword evidence="6" id="KW-0016">Alginate biosynthesis</keyword>
<dbReference type="AlphaFoldDB" id="A0A3E3K5I5"/>
<evidence type="ECO:0000313" key="9">
    <source>
        <dbReference type="EMBL" id="RGE89931.1"/>
    </source>
</evidence>
<evidence type="ECO:0000256" key="7">
    <source>
        <dbReference type="SAM" id="Phobius"/>
    </source>
</evidence>